<proteinExistence type="predicted"/>
<evidence type="ECO:0000259" key="8">
    <source>
        <dbReference type="PROSITE" id="PS50893"/>
    </source>
</evidence>
<dbReference type="Proteomes" id="UP001201449">
    <property type="component" value="Unassembled WGS sequence"/>
</dbReference>
<feature type="transmembrane region" description="Helical" evidence="7">
    <location>
        <begin position="92"/>
        <end position="112"/>
    </location>
</feature>
<keyword evidence="2 7" id="KW-0812">Transmembrane</keyword>
<dbReference type="InterPro" id="IPR027417">
    <property type="entry name" value="P-loop_NTPase"/>
</dbReference>
<dbReference type="InterPro" id="IPR003439">
    <property type="entry name" value="ABC_transporter-like_ATP-bd"/>
</dbReference>
<evidence type="ECO:0000256" key="7">
    <source>
        <dbReference type="SAM" id="Phobius"/>
    </source>
</evidence>
<feature type="domain" description="ABC transporter" evidence="8">
    <location>
        <begin position="374"/>
        <end position="607"/>
    </location>
</feature>
<gene>
    <name evidence="10" type="ORF">L0U89_17055</name>
</gene>
<keyword evidence="3" id="KW-0547">Nucleotide-binding</keyword>
<evidence type="ECO:0000256" key="4">
    <source>
        <dbReference type="ARBA" id="ARBA00022840"/>
    </source>
</evidence>
<dbReference type="InterPro" id="IPR011527">
    <property type="entry name" value="ABC1_TM_dom"/>
</dbReference>
<feature type="transmembrane region" description="Helical" evidence="7">
    <location>
        <begin position="63"/>
        <end position="80"/>
    </location>
</feature>
<dbReference type="CDD" id="cd18552">
    <property type="entry name" value="ABC_6TM_MsbA_like"/>
    <property type="match status" value="1"/>
</dbReference>
<evidence type="ECO:0000256" key="3">
    <source>
        <dbReference type="ARBA" id="ARBA00022741"/>
    </source>
</evidence>
<dbReference type="InterPro" id="IPR039421">
    <property type="entry name" value="Type_1_exporter"/>
</dbReference>
<dbReference type="SUPFAM" id="SSF90123">
    <property type="entry name" value="ABC transporter transmembrane region"/>
    <property type="match status" value="1"/>
</dbReference>
<dbReference type="Gene3D" id="1.20.1560.10">
    <property type="entry name" value="ABC transporter type 1, transmembrane domain"/>
    <property type="match status" value="1"/>
</dbReference>
<evidence type="ECO:0000256" key="1">
    <source>
        <dbReference type="ARBA" id="ARBA00004651"/>
    </source>
</evidence>
<keyword evidence="6 7" id="KW-0472">Membrane</keyword>
<dbReference type="CDD" id="cd03251">
    <property type="entry name" value="ABCC_MsbA"/>
    <property type="match status" value="1"/>
</dbReference>
<dbReference type="PROSITE" id="PS50929">
    <property type="entry name" value="ABC_TM1F"/>
    <property type="match status" value="1"/>
</dbReference>
<dbReference type="Pfam" id="PF00005">
    <property type="entry name" value="ABC_tran"/>
    <property type="match status" value="1"/>
</dbReference>
<dbReference type="EMBL" id="JAKEVZ010000015">
    <property type="protein sequence ID" value="MCF1752770.1"/>
    <property type="molecule type" value="Genomic_DNA"/>
</dbReference>
<dbReference type="PANTHER" id="PTHR43394:SF1">
    <property type="entry name" value="ATP-BINDING CASSETTE SUB-FAMILY B MEMBER 10, MITOCHONDRIAL"/>
    <property type="match status" value="1"/>
</dbReference>
<dbReference type="InterPro" id="IPR003593">
    <property type="entry name" value="AAA+_ATPase"/>
</dbReference>
<feature type="domain" description="ABC transmembrane type-1" evidence="9">
    <location>
        <begin position="22"/>
        <end position="340"/>
    </location>
</feature>
<organism evidence="10 11">
    <name type="scientific">Mariniradius sediminis</name>
    <dbReference type="NCBI Taxonomy" id="2909237"/>
    <lineage>
        <taxon>Bacteria</taxon>
        <taxon>Pseudomonadati</taxon>
        <taxon>Bacteroidota</taxon>
        <taxon>Cytophagia</taxon>
        <taxon>Cytophagales</taxon>
        <taxon>Cyclobacteriaceae</taxon>
        <taxon>Mariniradius</taxon>
    </lineage>
</organism>
<dbReference type="PANTHER" id="PTHR43394">
    <property type="entry name" value="ATP-DEPENDENT PERMEASE MDL1, MITOCHONDRIAL"/>
    <property type="match status" value="1"/>
</dbReference>
<keyword evidence="5 7" id="KW-1133">Transmembrane helix</keyword>
<sequence length="610" mass="67866">MNTYLRILSYARPYRRYFPVYVLYTILAIVFGLLNFTLLKPLFDVIFEQVGPGEMDKYLTKPAFSFSLAYFMHMFNHYFLQIAEIYGKFGTLVYVCIIIVVSVFLSNLFTYLSGVVLAKVRAEVIKKMRLDIFQKTTQMHIGFFSNERKGDLMSKMTNDIQEVENSIVQSLRVVFKEPATIILYFAVLFFMSVKLTLFTILIIPISGAIIGGITRRLRKTAIESQESLGRIVNILDETIGGMRVIKAFGAQSYVTGKFDEETDNYSNVNISMARKNELASPISQFLGVFVVAGILLYGGSLVLGNASDLSASDFITYIIIFTQVLNPAKEISRAASSIQRGLASAERIFAVVDTPSDIQNRPDAKPVSTFSKSITFQNVSFKYEKETVLSEVNFTLEKGKTIALVGPSGGGKSTIADLVPRFYDPSEGRVLLDGTDLRDLDLAQLRGLMGIVTQESILFNDTVFNNIAFGLEGISEEKVMEAAKIANAHEFIVQLENGYHSNIGERGSKLSGGQRQRLSIARAVLKNPPILILDEATSALDSESERLVQDALTKLMTNRTTLVIAHRLSTIQHADEILVIKKGEIVQRGTHSQLILEDGLYKKLSSIQAV</sequence>
<evidence type="ECO:0000313" key="10">
    <source>
        <dbReference type="EMBL" id="MCF1752770.1"/>
    </source>
</evidence>
<feature type="transmembrane region" description="Helical" evidence="7">
    <location>
        <begin position="282"/>
        <end position="303"/>
    </location>
</feature>
<dbReference type="PROSITE" id="PS50893">
    <property type="entry name" value="ABC_TRANSPORTER_2"/>
    <property type="match status" value="1"/>
</dbReference>
<keyword evidence="11" id="KW-1185">Reference proteome</keyword>
<reference evidence="10 11" key="1">
    <citation type="submission" date="2022-01" db="EMBL/GenBank/DDBJ databases">
        <title>Mariniradius saccharolyticus sp. nov., isolated from sediment of a river.</title>
        <authorList>
            <person name="Liu H."/>
        </authorList>
    </citation>
    <scope>NUCLEOTIDE SEQUENCE [LARGE SCALE GENOMIC DNA]</scope>
    <source>
        <strain evidence="10 11">RY-2</strain>
    </source>
</reference>
<feature type="transmembrane region" description="Helical" evidence="7">
    <location>
        <begin position="21"/>
        <end position="43"/>
    </location>
</feature>
<dbReference type="SMART" id="SM00382">
    <property type="entry name" value="AAA"/>
    <property type="match status" value="1"/>
</dbReference>
<comment type="caution">
    <text evidence="10">The sequence shown here is derived from an EMBL/GenBank/DDBJ whole genome shotgun (WGS) entry which is preliminary data.</text>
</comment>
<feature type="transmembrane region" description="Helical" evidence="7">
    <location>
        <begin position="181"/>
        <end position="210"/>
    </location>
</feature>
<dbReference type="Gene3D" id="3.40.50.300">
    <property type="entry name" value="P-loop containing nucleotide triphosphate hydrolases"/>
    <property type="match status" value="1"/>
</dbReference>
<evidence type="ECO:0000256" key="5">
    <source>
        <dbReference type="ARBA" id="ARBA00022989"/>
    </source>
</evidence>
<evidence type="ECO:0000256" key="6">
    <source>
        <dbReference type="ARBA" id="ARBA00023136"/>
    </source>
</evidence>
<dbReference type="PROSITE" id="PS00211">
    <property type="entry name" value="ABC_TRANSPORTER_1"/>
    <property type="match status" value="1"/>
</dbReference>
<evidence type="ECO:0000256" key="2">
    <source>
        <dbReference type="ARBA" id="ARBA00022692"/>
    </source>
</evidence>
<evidence type="ECO:0000313" key="11">
    <source>
        <dbReference type="Proteomes" id="UP001201449"/>
    </source>
</evidence>
<dbReference type="InterPro" id="IPR017871">
    <property type="entry name" value="ABC_transporter-like_CS"/>
</dbReference>
<dbReference type="GO" id="GO:0005524">
    <property type="term" value="F:ATP binding"/>
    <property type="evidence" value="ECO:0007669"/>
    <property type="project" value="UniProtKB-KW"/>
</dbReference>
<dbReference type="SUPFAM" id="SSF52540">
    <property type="entry name" value="P-loop containing nucleoside triphosphate hydrolases"/>
    <property type="match status" value="1"/>
</dbReference>
<dbReference type="RefSeq" id="WP_234862620.1">
    <property type="nucleotide sequence ID" value="NZ_JAKEVZ010000015.1"/>
</dbReference>
<name>A0ABS9BXH6_9BACT</name>
<accession>A0ABS9BXH6</accession>
<protein>
    <submittedName>
        <fullName evidence="10">ABC transporter ATP-binding protein/permease</fullName>
    </submittedName>
</protein>
<keyword evidence="4 10" id="KW-0067">ATP-binding</keyword>
<comment type="subcellular location">
    <subcellularLocation>
        <location evidence="1">Cell membrane</location>
        <topology evidence="1">Multi-pass membrane protein</topology>
    </subcellularLocation>
</comment>
<dbReference type="InterPro" id="IPR036640">
    <property type="entry name" value="ABC1_TM_sf"/>
</dbReference>
<evidence type="ECO:0000259" key="9">
    <source>
        <dbReference type="PROSITE" id="PS50929"/>
    </source>
</evidence>
<dbReference type="Pfam" id="PF00664">
    <property type="entry name" value="ABC_membrane"/>
    <property type="match status" value="1"/>
</dbReference>